<dbReference type="SMART" id="SM00564">
    <property type="entry name" value="PQQ"/>
    <property type="match status" value="4"/>
</dbReference>
<dbReference type="InterPro" id="IPR000873">
    <property type="entry name" value="AMP-dep_synth/lig_dom"/>
</dbReference>
<gene>
    <name evidence="4" type="ORF">H257_04321</name>
</gene>
<dbReference type="Pfam" id="PF13570">
    <property type="entry name" value="Beta-prop_ACSF4"/>
    <property type="match status" value="1"/>
</dbReference>
<dbReference type="Gene3D" id="3.30.300.30">
    <property type="match status" value="1"/>
</dbReference>
<dbReference type="PANTHER" id="PTHR44394:SF1">
    <property type="entry name" value="BETA-ALANINE-ACTIVATING ENZYME"/>
    <property type="match status" value="1"/>
</dbReference>
<dbReference type="InterPro" id="IPR011047">
    <property type="entry name" value="Quinoprotein_ADH-like_sf"/>
</dbReference>
<dbReference type="Gene3D" id="2.130.10.10">
    <property type="entry name" value="YVTN repeat-like/Quinoprotein amine dehydrogenase"/>
    <property type="match status" value="2"/>
</dbReference>
<reference evidence="4" key="1">
    <citation type="submission" date="2013-12" db="EMBL/GenBank/DDBJ databases">
        <title>The Genome Sequence of Aphanomyces astaci APO3.</title>
        <authorList>
            <consortium name="The Broad Institute Genomics Platform"/>
            <person name="Russ C."/>
            <person name="Tyler B."/>
            <person name="van West P."/>
            <person name="Dieguez-Uribeondo J."/>
            <person name="Young S.K."/>
            <person name="Zeng Q."/>
            <person name="Gargeya S."/>
            <person name="Fitzgerald M."/>
            <person name="Abouelleil A."/>
            <person name="Alvarado L."/>
            <person name="Chapman S.B."/>
            <person name="Gainer-Dewar J."/>
            <person name="Goldberg J."/>
            <person name="Griggs A."/>
            <person name="Gujja S."/>
            <person name="Hansen M."/>
            <person name="Howarth C."/>
            <person name="Imamovic A."/>
            <person name="Ireland A."/>
            <person name="Larimer J."/>
            <person name="McCowan C."/>
            <person name="Murphy C."/>
            <person name="Pearson M."/>
            <person name="Poon T.W."/>
            <person name="Priest M."/>
            <person name="Roberts A."/>
            <person name="Saif S."/>
            <person name="Shea T."/>
            <person name="Sykes S."/>
            <person name="Wortman J."/>
            <person name="Nusbaum C."/>
            <person name="Birren B."/>
        </authorList>
    </citation>
    <scope>NUCLEOTIDE SEQUENCE [LARGE SCALE GENOMIC DNA]</scope>
    <source>
        <strain evidence="4">APO3</strain>
    </source>
</reference>
<dbReference type="InterPro" id="IPR052091">
    <property type="entry name" value="Beta-ala_Activ/Resist"/>
</dbReference>
<evidence type="ECO:0000256" key="1">
    <source>
        <dbReference type="SAM" id="MobiDB-lite"/>
    </source>
</evidence>
<dbReference type="EMBL" id="KI913120">
    <property type="protein sequence ID" value="ETV83630.1"/>
    <property type="molecule type" value="Genomic_DNA"/>
</dbReference>
<feature type="domain" description="AMP-dependent synthetase/ligase" evidence="2">
    <location>
        <begin position="17"/>
        <end position="377"/>
    </location>
</feature>
<dbReference type="OrthoDB" id="408177at2759"/>
<feature type="domain" description="Pyrrolo-quinoline quinone repeat" evidence="3">
    <location>
        <begin position="664"/>
        <end position="993"/>
    </location>
</feature>
<dbReference type="RefSeq" id="XP_009827060.1">
    <property type="nucleotide sequence ID" value="XM_009828758.1"/>
</dbReference>
<dbReference type="InterPro" id="IPR042099">
    <property type="entry name" value="ANL_N_sf"/>
</dbReference>
<dbReference type="AlphaFoldDB" id="W4GV93"/>
<dbReference type="STRING" id="112090.W4GV93"/>
<organism evidence="4">
    <name type="scientific">Aphanomyces astaci</name>
    <name type="common">Crayfish plague agent</name>
    <dbReference type="NCBI Taxonomy" id="112090"/>
    <lineage>
        <taxon>Eukaryota</taxon>
        <taxon>Sar</taxon>
        <taxon>Stramenopiles</taxon>
        <taxon>Oomycota</taxon>
        <taxon>Saprolegniomycetes</taxon>
        <taxon>Saprolegniales</taxon>
        <taxon>Verrucalvaceae</taxon>
        <taxon>Aphanomyces</taxon>
    </lineage>
</organism>
<evidence type="ECO:0000313" key="4">
    <source>
        <dbReference type="EMBL" id="ETV83630.1"/>
    </source>
</evidence>
<dbReference type="GeneID" id="20806317"/>
<dbReference type="InterPro" id="IPR018391">
    <property type="entry name" value="PQQ_b-propeller_rpt"/>
</dbReference>
<dbReference type="GO" id="GO:0043041">
    <property type="term" value="P:amino acid activation for nonribosomal peptide biosynthetic process"/>
    <property type="evidence" value="ECO:0007669"/>
    <property type="project" value="TreeGrafter"/>
</dbReference>
<dbReference type="SUPFAM" id="SSF56801">
    <property type="entry name" value="Acetyl-CoA synthetase-like"/>
    <property type="match status" value="1"/>
</dbReference>
<dbReference type="InterPro" id="IPR015943">
    <property type="entry name" value="WD40/YVTN_repeat-like_dom_sf"/>
</dbReference>
<dbReference type="VEuPathDB" id="FungiDB:H257_04321"/>
<sequence length="1002" mass="108951">MTDTLLGSGIPFADVRWSSKVAMQGPGIQVTYEQLSKDTSTVQDALRRENLTRVAISLPFGVAQVVAMCGAIAARAVYVPIDETQAMERNLLIVQTACVQAVLCHAESLWLQCPRQTHLVTPLHVHELVLVTWTDASSTSSSSLHPNPMLEHPDAMYVLFTSGSTGVPKGVVGTRRATLNRLQWMWHAFPFQPHDKVLRSTKLTFVDAIWEILGTLSHGQTLVVVPFTGFTPPLVADLARGLSVIAAFRVTRLTLVPSVLQMLLHAAASFPQTIQTFVVSGETLRPQLLQQALQAAAPTATVLNLYGSTEVGGDVTCASFSRQSTTSDQIESWGVVGVPIGKAIQHTKLMLMDKDGVVSCTRGELWVAGPGLALGYLNPSDTIDKFVHVGSDLWFKTGDECVWRGDVLFYSGRVDSQVKIGGISIHLDAVEACFDMYLHQQFQHRPWHVGAVAISMSKPCLQLDTVVVYVGIAGGAATFTSIHSQAALASLFNGHVVVPVRVVVIERTAFPLTSTGKTHRRQLLELYNQINKGNESAPEYKDKLTSILMAHLDMPSSTAAIVDEMTLVELGGNSLVATMVLHDLRTQCGLATLELADVLGKTIGQVRALVALQSIHLHHTKKRLPSLLPGPASPTTTHESRPKRVKTEPTSLGDLYISWSVEVEKCIDATPLVVTHQSAMTTTIVVGSHDHHVTCVDATFPPHAIMWRTKLPDRIESSCVRSENRLFVGCYDGHVYCLHRSTGDVLWSFATNDQIKCTPLVVATKQVVVCGSHDRHVYGLDIASGKCKFKLPFQKGVYSTPAFQDDMLVCASIGGDLRGYVWTSLDIDQPTTPHWMIQLAAPVFSNLVTTAQKLLVVGCADGCLYGMSLQTGSTLWRIATAKPIFSTPCVLLQHPPRVVFGSHDGILRCATLADGIVVASVDLGDAIFASPTMLTSEGDCGVCTTNGMYYVWDTWSPMWQAQLSLGGHAFSSPVAHDNAVYVGTRANKLLCIQRRRHNTEAR</sequence>
<name>W4GV93_APHAT</name>
<dbReference type="InterPro" id="IPR006162">
    <property type="entry name" value="Ppantetheine_attach_site"/>
</dbReference>
<proteinExistence type="predicted"/>
<evidence type="ECO:0000259" key="3">
    <source>
        <dbReference type="Pfam" id="PF13570"/>
    </source>
</evidence>
<feature type="region of interest" description="Disordered" evidence="1">
    <location>
        <begin position="624"/>
        <end position="647"/>
    </location>
</feature>
<dbReference type="Pfam" id="PF00501">
    <property type="entry name" value="AMP-binding"/>
    <property type="match status" value="1"/>
</dbReference>
<dbReference type="InterPro" id="IPR020845">
    <property type="entry name" value="AMP-binding_CS"/>
</dbReference>
<evidence type="ECO:0000259" key="2">
    <source>
        <dbReference type="Pfam" id="PF00501"/>
    </source>
</evidence>
<dbReference type="InterPro" id="IPR002372">
    <property type="entry name" value="PQQ_rpt_dom"/>
</dbReference>
<protein>
    <submittedName>
        <fullName evidence="4">Uncharacterized protein</fullName>
    </submittedName>
</protein>
<accession>W4GV93</accession>
<dbReference type="Gene3D" id="3.40.50.12780">
    <property type="entry name" value="N-terminal domain of ligase-like"/>
    <property type="match status" value="1"/>
</dbReference>
<dbReference type="InterPro" id="IPR045851">
    <property type="entry name" value="AMP-bd_C_sf"/>
</dbReference>
<dbReference type="SUPFAM" id="SSF50998">
    <property type="entry name" value="Quinoprotein alcohol dehydrogenase-like"/>
    <property type="match status" value="1"/>
</dbReference>
<dbReference type="PROSITE" id="PS00012">
    <property type="entry name" value="PHOSPHOPANTETHEINE"/>
    <property type="match status" value="1"/>
</dbReference>
<dbReference type="PANTHER" id="PTHR44394">
    <property type="entry name" value="BETA-ALANINE-ACTIVATING ENZYME"/>
    <property type="match status" value="1"/>
</dbReference>
<dbReference type="PROSITE" id="PS00455">
    <property type="entry name" value="AMP_BINDING"/>
    <property type="match status" value="1"/>
</dbReference>
<feature type="compositionally biased region" description="Basic and acidic residues" evidence="1">
    <location>
        <begin position="638"/>
        <end position="647"/>
    </location>
</feature>